<dbReference type="SMART" id="SM00028">
    <property type="entry name" value="TPR"/>
    <property type="match status" value="8"/>
</dbReference>
<feature type="repeat" description="TPR" evidence="3">
    <location>
        <begin position="926"/>
        <end position="959"/>
    </location>
</feature>
<evidence type="ECO:0000256" key="3">
    <source>
        <dbReference type="PROSITE-ProRule" id="PRU00339"/>
    </source>
</evidence>
<dbReference type="SUPFAM" id="SSF48452">
    <property type="entry name" value="TPR-like"/>
    <property type="match status" value="2"/>
</dbReference>
<evidence type="ECO:0000259" key="4">
    <source>
        <dbReference type="Pfam" id="PF00931"/>
    </source>
</evidence>
<accession>A0AAD6ZA72</accession>
<dbReference type="CDD" id="cd21037">
    <property type="entry name" value="MLKL_NTD"/>
    <property type="match status" value="1"/>
</dbReference>
<evidence type="ECO:0000256" key="2">
    <source>
        <dbReference type="ARBA" id="ARBA00022803"/>
    </source>
</evidence>
<dbReference type="Gene3D" id="3.40.50.300">
    <property type="entry name" value="P-loop containing nucleotide triphosphate hydrolases"/>
    <property type="match status" value="1"/>
</dbReference>
<dbReference type="Pfam" id="PF14938">
    <property type="entry name" value="SNAP"/>
    <property type="match status" value="1"/>
</dbReference>
<dbReference type="InterPro" id="IPR002182">
    <property type="entry name" value="NB-ARC"/>
</dbReference>
<dbReference type="PROSITE" id="PS50005">
    <property type="entry name" value="TPR"/>
    <property type="match status" value="4"/>
</dbReference>
<sequence>MSRSLRNPGNGCRTRATTVPPLFSVRTSFPLLKFVKASKSASRPPALGIRVVSTTTFLGIVKEVGEMLADVPCVKGIAGVILQIIKIKEEVTDNRLRCRELIDKVVRRSETILSGLKKIAQSPEREGLRELEVDLVAYTNLLRDVYAALVQCTSRKMCDRVDRLFNRGQLLDDMLRLERLLDEFRVNFNDKTLVRLEVHMNTLLGRAPGRGQALSRPILPPKPHFMYGREREKEDIVSTLMGSLPARVAILGAGGIGKTTLALSVLYDEQVVSRYDSRYFVACDGVTSAELLLTELANVRRLPRDQLDENMHDLVLASFRRDTGVLCFDNLETAWDNLEGRRAVEDLLMEFMAIPNLALLVTMRGTQRPAPSAGWSMPFLQPLHSLRFTDAVDVFRHISGGKMDEYAEKMIKEVDCIPLAVTLIGHMVQEENETTASLAKRWKNERTALIENGGDDRLSKLDKSIQCSVTSPRMQQDTSATNILALLSLLPDGFPNREGMLDKLQIFLPPDVNLRKAVSTLRRVALIHGETLVDTPRLRLLSPVRHFSQANLPVLPELRTALVDLYIGILDDGRDYSDPHSHTFIPPELLNTRAVLAEAYRSGDRREALIKASIAYTAWLVFMGSGSEEIIQLAIQSMPDSDELLASCFYWLGKLCMRRNDVEEAHRAFVRAIELHVQAQDESGEAYDLYELGSLYIWWGKLEEAEGSFKRALELHTAKGDFLGEAYDLLDLGKLFMRRGQLEEAERSTSIALDLLREIHNVLGEAHAMRRLGGVYIRQDRLDEAEESFWEAVKLHRQSKSVLGEAHDMRRLGGLYMWRHQLDEAEICFTKAADLHRKSHDLLGEANDILNMGELYMERDQLSDAESSLTHALRLHMQIQNVLGRANDLQNLGELYKRRNQVAEAQLSLTEAVELHRQSGDVMGWAKDMQKIGELYMQTGDLDKAEKALSSAVELHRQACNQVGEAYGLQSLVTLYRQRGEPWPSKGAFVRGVKPRSSTTGVLVHEDDLEEGLVKLDLRHRIEGSGYSV</sequence>
<feature type="domain" description="NB-ARC" evidence="4">
    <location>
        <begin position="230"/>
        <end position="306"/>
    </location>
</feature>
<keyword evidence="1" id="KW-0677">Repeat</keyword>
<gene>
    <name evidence="5" type="ORF">DFH08DRAFT_434430</name>
</gene>
<feature type="repeat" description="TPR" evidence="3">
    <location>
        <begin position="766"/>
        <end position="799"/>
    </location>
</feature>
<dbReference type="InterPro" id="IPR059179">
    <property type="entry name" value="MLKL-like_MCAfunc"/>
</dbReference>
<reference evidence="5" key="1">
    <citation type="submission" date="2023-03" db="EMBL/GenBank/DDBJ databases">
        <title>Massive genome expansion in bonnet fungi (Mycena s.s.) driven by repeated elements and novel gene families across ecological guilds.</title>
        <authorList>
            <consortium name="Lawrence Berkeley National Laboratory"/>
            <person name="Harder C.B."/>
            <person name="Miyauchi S."/>
            <person name="Viragh M."/>
            <person name="Kuo A."/>
            <person name="Thoen E."/>
            <person name="Andreopoulos B."/>
            <person name="Lu D."/>
            <person name="Skrede I."/>
            <person name="Drula E."/>
            <person name="Henrissat B."/>
            <person name="Morin E."/>
            <person name="Kohler A."/>
            <person name="Barry K."/>
            <person name="LaButti K."/>
            <person name="Morin E."/>
            <person name="Salamov A."/>
            <person name="Lipzen A."/>
            <person name="Mereny Z."/>
            <person name="Hegedus B."/>
            <person name="Baldrian P."/>
            <person name="Stursova M."/>
            <person name="Weitz H."/>
            <person name="Taylor A."/>
            <person name="Grigoriev I.V."/>
            <person name="Nagy L.G."/>
            <person name="Martin F."/>
            <person name="Kauserud H."/>
        </authorList>
    </citation>
    <scope>NUCLEOTIDE SEQUENCE</scope>
    <source>
        <strain evidence="5">CBHHK002</strain>
    </source>
</reference>
<keyword evidence="2 3" id="KW-0802">TPR repeat</keyword>
<evidence type="ECO:0000313" key="5">
    <source>
        <dbReference type="EMBL" id="KAJ7312881.1"/>
    </source>
</evidence>
<dbReference type="InterPro" id="IPR027417">
    <property type="entry name" value="P-loop_NTPase"/>
</dbReference>
<dbReference type="PANTHER" id="PTHR45641:SF19">
    <property type="entry name" value="NEPHROCYSTIN-3"/>
    <property type="match status" value="1"/>
</dbReference>
<comment type="caution">
    <text evidence="5">The sequence shown here is derived from an EMBL/GenBank/DDBJ whole genome shotgun (WGS) entry which is preliminary data.</text>
</comment>
<dbReference type="InterPro" id="IPR011990">
    <property type="entry name" value="TPR-like_helical_dom_sf"/>
</dbReference>
<organism evidence="5 6">
    <name type="scientific">Mycena albidolilacea</name>
    <dbReference type="NCBI Taxonomy" id="1033008"/>
    <lineage>
        <taxon>Eukaryota</taxon>
        <taxon>Fungi</taxon>
        <taxon>Dikarya</taxon>
        <taxon>Basidiomycota</taxon>
        <taxon>Agaricomycotina</taxon>
        <taxon>Agaricomycetes</taxon>
        <taxon>Agaricomycetidae</taxon>
        <taxon>Agaricales</taxon>
        <taxon>Marasmiineae</taxon>
        <taxon>Mycenaceae</taxon>
        <taxon>Mycena</taxon>
    </lineage>
</organism>
<dbReference type="Gene3D" id="1.20.930.20">
    <property type="entry name" value="Adaptor protein Cbl, N-terminal domain"/>
    <property type="match status" value="1"/>
</dbReference>
<dbReference type="GO" id="GO:0007166">
    <property type="term" value="P:cell surface receptor signaling pathway"/>
    <property type="evidence" value="ECO:0007669"/>
    <property type="project" value="InterPro"/>
</dbReference>
<keyword evidence="6" id="KW-1185">Reference proteome</keyword>
<dbReference type="PANTHER" id="PTHR45641">
    <property type="entry name" value="TETRATRICOPEPTIDE REPEAT PROTEIN (AFU_ORTHOLOGUE AFUA_6G03870)"/>
    <property type="match status" value="1"/>
</dbReference>
<dbReference type="Gene3D" id="1.25.40.10">
    <property type="entry name" value="Tetratricopeptide repeat domain"/>
    <property type="match status" value="3"/>
</dbReference>
<feature type="repeat" description="TPR" evidence="3">
    <location>
        <begin position="686"/>
        <end position="719"/>
    </location>
</feature>
<dbReference type="Pfam" id="PF00931">
    <property type="entry name" value="NB-ARC"/>
    <property type="match status" value="1"/>
</dbReference>
<dbReference type="AlphaFoldDB" id="A0AAD6ZA72"/>
<name>A0AAD6ZA72_9AGAR</name>
<dbReference type="Proteomes" id="UP001218218">
    <property type="component" value="Unassembled WGS sequence"/>
</dbReference>
<dbReference type="GO" id="GO:0043531">
    <property type="term" value="F:ADP binding"/>
    <property type="evidence" value="ECO:0007669"/>
    <property type="project" value="InterPro"/>
</dbReference>
<dbReference type="InterPro" id="IPR019734">
    <property type="entry name" value="TPR_rpt"/>
</dbReference>
<dbReference type="EMBL" id="JARIHO010000069">
    <property type="protein sequence ID" value="KAJ7312881.1"/>
    <property type="molecule type" value="Genomic_DNA"/>
</dbReference>
<evidence type="ECO:0000313" key="6">
    <source>
        <dbReference type="Proteomes" id="UP001218218"/>
    </source>
</evidence>
<protein>
    <recommendedName>
        <fullName evidence="4">NB-ARC domain-containing protein</fullName>
    </recommendedName>
</protein>
<feature type="repeat" description="TPR" evidence="3">
    <location>
        <begin position="646"/>
        <end position="679"/>
    </location>
</feature>
<proteinExistence type="predicted"/>
<dbReference type="InterPro" id="IPR036537">
    <property type="entry name" value="Adaptor_Cbl_N_dom_sf"/>
</dbReference>
<dbReference type="Pfam" id="PF13432">
    <property type="entry name" value="TPR_16"/>
    <property type="match status" value="1"/>
</dbReference>
<evidence type="ECO:0000256" key="1">
    <source>
        <dbReference type="ARBA" id="ARBA00022737"/>
    </source>
</evidence>
<dbReference type="SUPFAM" id="SSF52540">
    <property type="entry name" value="P-loop containing nucleoside triphosphate hydrolases"/>
    <property type="match status" value="1"/>
</dbReference>